<comment type="caution">
    <text evidence="2">The sequence shown here is derived from an EMBL/GenBank/DDBJ whole genome shotgun (WGS) entry which is preliminary data.</text>
</comment>
<feature type="region of interest" description="Disordered" evidence="1">
    <location>
        <begin position="199"/>
        <end position="231"/>
    </location>
</feature>
<feature type="region of interest" description="Disordered" evidence="1">
    <location>
        <begin position="136"/>
        <end position="156"/>
    </location>
</feature>
<evidence type="ECO:0000256" key="1">
    <source>
        <dbReference type="SAM" id="MobiDB-lite"/>
    </source>
</evidence>
<sequence length="373" mass="41802">MWKVWKSQKFKTNRKQKQCPIRKFSLQPSHDYPIHEKDGAVLVSLNSPERKAGADKCGQNLPEIELCQKDQDEAHSKQKLSPHTIHVIQAKSTFQGVEKGVNVENGAAKNDVHDTFLPRKNNQDIQNLNITTDEKAVVSTEPEKKEDTNNPGTIDACTRETRDSRQIVVKKSVKKDIFSRKKKGENQNGKKIVPVNQQQEEKHGKGCWGAKYKDPSKTDNTVNKPVSNDTKVKSKKIPFWKRNKQDHIGKKVAPTEQEQGDKDDGQVFDGDSNLVKEGENITATTTPMLADAANVPSSKSMEVISRLGNGTHIHNHYHIYGETHIHNHGLELYRNKTYTYSAPNGILSTGNSSKNTVTNNGRNASQPTRRGSL</sequence>
<evidence type="ECO:0000313" key="3">
    <source>
        <dbReference type="Proteomes" id="UP001195483"/>
    </source>
</evidence>
<protein>
    <submittedName>
        <fullName evidence="2">Uncharacterized protein</fullName>
    </submittedName>
</protein>
<organism evidence="2 3">
    <name type="scientific">Potamilus streckersoni</name>
    <dbReference type="NCBI Taxonomy" id="2493646"/>
    <lineage>
        <taxon>Eukaryota</taxon>
        <taxon>Metazoa</taxon>
        <taxon>Spiralia</taxon>
        <taxon>Lophotrochozoa</taxon>
        <taxon>Mollusca</taxon>
        <taxon>Bivalvia</taxon>
        <taxon>Autobranchia</taxon>
        <taxon>Heteroconchia</taxon>
        <taxon>Palaeoheterodonta</taxon>
        <taxon>Unionida</taxon>
        <taxon>Unionoidea</taxon>
        <taxon>Unionidae</taxon>
        <taxon>Ambleminae</taxon>
        <taxon>Lampsilini</taxon>
        <taxon>Potamilus</taxon>
    </lineage>
</organism>
<dbReference type="AlphaFoldDB" id="A0AAE0T7P2"/>
<keyword evidence="3" id="KW-1185">Reference proteome</keyword>
<reference evidence="2" key="1">
    <citation type="journal article" date="2021" name="Genome Biol. Evol.">
        <title>A High-Quality Reference Genome for a Parasitic Bivalve with Doubly Uniparental Inheritance (Bivalvia: Unionida).</title>
        <authorList>
            <person name="Smith C.H."/>
        </authorList>
    </citation>
    <scope>NUCLEOTIDE SEQUENCE</scope>
    <source>
        <strain evidence="2">CHS0354</strain>
    </source>
</reference>
<proteinExistence type="predicted"/>
<gene>
    <name evidence="2" type="ORF">CHS0354_001389</name>
</gene>
<dbReference type="EMBL" id="JAEAOA010000137">
    <property type="protein sequence ID" value="KAK3605274.1"/>
    <property type="molecule type" value="Genomic_DNA"/>
</dbReference>
<feature type="compositionally biased region" description="Polar residues" evidence="1">
    <location>
        <begin position="218"/>
        <end position="229"/>
    </location>
</feature>
<dbReference type="Proteomes" id="UP001195483">
    <property type="component" value="Unassembled WGS sequence"/>
</dbReference>
<reference evidence="2" key="3">
    <citation type="submission" date="2023-05" db="EMBL/GenBank/DDBJ databases">
        <authorList>
            <person name="Smith C.H."/>
        </authorList>
    </citation>
    <scope>NUCLEOTIDE SEQUENCE</scope>
    <source>
        <strain evidence="2">CHS0354</strain>
        <tissue evidence="2">Mantle</tissue>
    </source>
</reference>
<reference evidence="2" key="2">
    <citation type="journal article" date="2021" name="Genome Biol. Evol.">
        <title>Developing a high-quality reference genome for a parasitic bivalve with doubly uniparental inheritance (Bivalvia: Unionida).</title>
        <authorList>
            <person name="Smith C.H."/>
        </authorList>
    </citation>
    <scope>NUCLEOTIDE SEQUENCE</scope>
    <source>
        <strain evidence="2">CHS0354</strain>
        <tissue evidence="2">Mantle</tissue>
    </source>
</reference>
<feature type="compositionally biased region" description="Basic and acidic residues" evidence="1">
    <location>
        <begin position="136"/>
        <end position="148"/>
    </location>
</feature>
<evidence type="ECO:0000313" key="2">
    <source>
        <dbReference type="EMBL" id="KAK3605274.1"/>
    </source>
</evidence>
<name>A0AAE0T7P2_9BIVA</name>
<feature type="region of interest" description="Disordered" evidence="1">
    <location>
        <begin position="349"/>
        <end position="373"/>
    </location>
</feature>
<accession>A0AAE0T7P2</accession>